<evidence type="ECO:0000313" key="2">
    <source>
        <dbReference type="Proteomes" id="UP000659904"/>
    </source>
</evidence>
<comment type="caution">
    <text evidence="1">The sequence shown here is derived from an EMBL/GenBank/DDBJ whole genome shotgun (WGS) entry which is preliminary data.</text>
</comment>
<dbReference type="EMBL" id="BONH01000028">
    <property type="protein sequence ID" value="GIG00418.1"/>
    <property type="molecule type" value="Genomic_DNA"/>
</dbReference>
<keyword evidence="2" id="KW-1185">Reference proteome</keyword>
<protein>
    <submittedName>
        <fullName evidence="1">Uncharacterized protein</fullName>
    </submittedName>
</protein>
<accession>A0A8J3KIA4</accession>
<gene>
    <name evidence="1" type="ORF">Cci01nite_55110</name>
</gene>
<evidence type="ECO:0000313" key="1">
    <source>
        <dbReference type="EMBL" id="GIG00418.1"/>
    </source>
</evidence>
<dbReference type="Proteomes" id="UP000659904">
    <property type="component" value="Unassembled WGS sequence"/>
</dbReference>
<reference evidence="1 2" key="1">
    <citation type="submission" date="2021-01" db="EMBL/GenBank/DDBJ databases">
        <title>Whole genome shotgun sequence of Catellatospora citrea NBRC 14495.</title>
        <authorList>
            <person name="Komaki H."/>
            <person name="Tamura T."/>
        </authorList>
    </citation>
    <scope>NUCLEOTIDE SEQUENCE [LARGE SCALE GENOMIC DNA]</scope>
    <source>
        <strain evidence="1 2">NBRC 14495</strain>
    </source>
</reference>
<name>A0A8J3KIA4_9ACTN</name>
<proteinExistence type="predicted"/>
<dbReference type="AlphaFoldDB" id="A0A8J3KIA4"/>
<sequence length="549" mass="56048">MAGAGRGVGRRCIVRGLVLLLLLPLAACTGGGRRGDGEQAALTPEQTAAALASPDPAERRRGAWSVLVNLGVAVYSPTGEQVLAGVRPGADGVHVLQAQVDTLAEMAGTAREPMLDFTKRLSELGVRRAPGELLELYRTTYWQGRGSWLVRLLQARKVDFSGDGSGGPSVDALSEWLMLLDGFVDPAGSVRVPERAPMGTGQRSAPEAAGWGLVYAAGGRELSLGDAPAMAYVQAMLRWQDVRIRMSPQGVRLAQGPGGPGDALDVVATVDVAQSTGFGPAPLLVANAAPGAVDLAWLPPAELGGHVEMGAGGLAPQRAVTDAAGRVTVRLRAAADPGAATDPARTVTGMLQAAPMDNLKLFQAVFAGAPAGLAGFLAPMPRPVGQVPVTVTWHGKEDCATFTDGEWTGTATVSGEVRVSGATLRPDGGEITFRLVVAGGNVVAGEVGQLTELSGAAGGRQVTGTLDSTSRPTGAAGAVVFVSAASMLEWAVGEQPTRTAQVSVEGRFTPQEGDCSTLTGDLALTARGKRATDGISGTLSARFTATSAG</sequence>
<organism evidence="1 2">
    <name type="scientific">Catellatospora citrea</name>
    <dbReference type="NCBI Taxonomy" id="53366"/>
    <lineage>
        <taxon>Bacteria</taxon>
        <taxon>Bacillati</taxon>
        <taxon>Actinomycetota</taxon>
        <taxon>Actinomycetes</taxon>
        <taxon>Micromonosporales</taxon>
        <taxon>Micromonosporaceae</taxon>
        <taxon>Catellatospora</taxon>
    </lineage>
</organism>